<dbReference type="InterPro" id="IPR027417">
    <property type="entry name" value="P-loop_NTPase"/>
</dbReference>
<dbReference type="GO" id="GO:0008017">
    <property type="term" value="F:microtubule binding"/>
    <property type="evidence" value="ECO:0007669"/>
    <property type="project" value="InterPro"/>
</dbReference>
<reference evidence="10 11" key="1">
    <citation type="submission" date="2020-02" db="EMBL/GenBank/DDBJ databases">
        <title>A chromosome-scale genome assembly of the black bullhead catfish (Ameiurus melas).</title>
        <authorList>
            <person name="Wen M."/>
            <person name="Zham M."/>
            <person name="Cabau C."/>
            <person name="Klopp C."/>
            <person name="Donnadieu C."/>
            <person name="Roques C."/>
            <person name="Bouchez O."/>
            <person name="Lampietro C."/>
            <person name="Jouanno E."/>
            <person name="Herpin A."/>
            <person name="Louis A."/>
            <person name="Berthelot C."/>
            <person name="Parey E."/>
            <person name="Roest-Crollius H."/>
            <person name="Braasch I."/>
            <person name="Postlethwait J."/>
            <person name="Robinson-Rechavi M."/>
            <person name="Echchiki A."/>
            <person name="Begum T."/>
            <person name="Montfort J."/>
            <person name="Schartl M."/>
            <person name="Bobe J."/>
            <person name="Guiguen Y."/>
        </authorList>
    </citation>
    <scope>NUCLEOTIDE SEQUENCE [LARGE SCALE GENOMIC DNA]</scope>
    <source>
        <strain evidence="10">M_S1</strain>
        <tissue evidence="10">Blood</tissue>
    </source>
</reference>
<comment type="similarity">
    <text evidence="7">Belongs to the TRAFAC class myosin-kinesin ATPase superfamily. Kinesin family.</text>
</comment>
<dbReference type="EMBL" id="JAAGNN010000030">
    <property type="protein sequence ID" value="KAF4070281.1"/>
    <property type="molecule type" value="Genomic_DNA"/>
</dbReference>
<evidence type="ECO:0000256" key="8">
    <source>
        <dbReference type="SAM" id="Coils"/>
    </source>
</evidence>
<dbReference type="GO" id="GO:0003777">
    <property type="term" value="F:microtubule motor activity"/>
    <property type="evidence" value="ECO:0007669"/>
    <property type="project" value="InterPro"/>
</dbReference>
<dbReference type="SUPFAM" id="SSF52540">
    <property type="entry name" value="P-loop containing nucleoside triphosphate hydrolases"/>
    <property type="match status" value="1"/>
</dbReference>
<evidence type="ECO:0000256" key="5">
    <source>
        <dbReference type="ARBA" id="ARBA00023175"/>
    </source>
</evidence>
<dbReference type="InterPro" id="IPR001752">
    <property type="entry name" value="Kinesin_motor_dom"/>
</dbReference>
<evidence type="ECO:0000256" key="1">
    <source>
        <dbReference type="ARBA" id="ARBA00004245"/>
    </source>
</evidence>
<proteinExistence type="inferred from homology"/>
<keyword evidence="3" id="KW-0067">ATP-binding</keyword>
<evidence type="ECO:0000256" key="6">
    <source>
        <dbReference type="ARBA" id="ARBA00023212"/>
    </source>
</evidence>
<keyword evidence="5" id="KW-0505">Motor protein</keyword>
<sequence length="184" mass="21447">MNSTSSRSHAIFAMTLESKETREEEVTIRTSRLSLVDLAGTEKQSDTQTEGSRLKVIKSLAYNMKIKPAYRDSKLTLLLRVKPLVVHGPNILNLQEEDEDMNVDMLKYTQKDLDTALEMTQNRRRRERRLCTLREWRLGTLAEHKHKEKQEKQQLAKMGAEVSALQVQREQLKVEKNFEQKVVH</sequence>
<dbReference type="Pfam" id="PF00225">
    <property type="entry name" value="Kinesin"/>
    <property type="match status" value="1"/>
</dbReference>
<evidence type="ECO:0000256" key="7">
    <source>
        <dbReference type="PROSITE-ProRule" id="PRU00283"/>
    </source>
</evidence>
<evidence type="ECO:0000256" key="3">
    <source>
        <dbReference type="ARBA" id="ARBA00022840"/>
    </source>
</evidence>
<feature type="domain" description="Kinesin motor" evidence="9">
    <location>
        <begin position="1"/>
        <end position="55"/>
    </location>
</feature>
<dbReference type="Proteomes" id="UP000593565">
    <property type="component" value="Unassembled WGS sequence"/>
</dbReference>
<name>A0A7J5ZK56_AMEME</name>
<accession>A0A7J5ZK56</accession>
<keyword evidence="4 8" id="KW-0175">Coiled coil</keyword>
<evidence type="ECO:0000259" key="9">
    <source>
        <dbReference type="PROSITE" id="PS50067"/>
    </source>
</evidence>
<dbReference type="Gene3D" id="3.40.850.10">
    <property type="entry name" value="Kinesin motor domain"/>
    <property type="match status" value="1"/>
</dbReference>
<dbReference type="InterPro" id="IPR036961">
    <property type="entry name" value="Kinesin_motor_dom_sf"/>
</dbReference>
<protein>
    <recommendedName>
        <fullName evidence="9">Kinesin motor domain-containing protein</fullName>
    </recommendedName>
</protein>
<evidence type="ECO:0000313" key="10">
    <source>
        <dbReference type="EMBL" id="KAF4070281.1"/>
    </source>
</evidence>
<dbReference type="GO" id="GO:0048731">
    <property type="term" value="P:system development"/>
    <property type="evidence" value="ECO:0007669"/>
    <property type="project" value="UniProtKB-ARBA"/>
</dbReference>
<dbReference type="GO" id="GO:0005856">
    <property type="term" value="C:cytoskeleton"/>
    <property type="evidence" value="ECO:0007669"/>
    <property type="project" value="UniProtKB-SubCell"/>
</dbReference>
<organism evidence="10 11">
    <name type="scientific">Ameiurus melas</name>
    <name type="common">Black bullhead</name>
    <name type="synonym">Silurus melas</name>
    <dbReference type="NCBI Taxonomy" id="219545"/>
    <lineage>
        <taxon>Eukaryota</taxon>
        <taxon>Metazoa</taxon>
        <taxon>Chordata</taxon>
        <taxon>Craniata</taxon>
        <taxon>Vertebrata</taxon>
        <taxon>Euteleostomi</taxon>
        <taxon>Actinopterygii</taxon>
        <taxon>Neopterygii</taxon>
        <taxon>Teleostei</taxon>
        <taxon>Ostariophysi</taxon>
        <taxon>Siluriformes</taxon>
        <taxon>Ictaluridae</taxon>
        <taxon>Ameiurus</taxon>
    </lineage>
</organism>
<evidence type="ECO:0000256" key="4">
    <source>
        <dbReference type="ARBA" id="ARBA00023054"/>
    </source>
</evidence>
<comment type="subcellular location">
    <subcellularLocation>
        <location evidence="1">Cytoplasm</location>
        <location evidence="1">Cytoskeleton</location>
    </subcellularLocation>
</comment>
<dbReference type="GO" id="GO:0007018">
    <property type="term" value="P:microtubule-based movement"/>
    <property type="evidence" value="ECO:0007669"/>
    <property type="project" value="InterPro"/>
</dbReference>
<keyword evidence="6" id="KW-0963">Cytoplasm</keyword>
<comment type="caution">
    <text evidence="7">Lacks conserved residue(s) required for the propagation of feature annotation.</text>
</comment>
<dbReference type="AlphaFoldDB" id="A0A7J5ZK56"/>
<evidence type="ECO:0000313" key="11">
    <source>
        <dbReference type="Proteomes" id="UP000593565"/>
    </source>
</evidence>
<keyword evidence="11" id="KW-1185">Reference proteome</keyword>
<feature type="coiled-coil region" evidence="8">
    <location>
        <begin position="141"/>
        <end position="175"/>
    </location>
</feature>
<dbReference type="PROSITE" id="PS50067">
    <property type="entry name" value="KINESIN_MOTOR_2"/>
    <property type="match status" value="1"/>
</dbReference>
<dbReference type="GO" id="GO:0005524">
    <property type="term" value="F:ATP binding"/>
    <property type="evidence" value="ECO:0007669"/>
    <property type="project" value="UniProtKB-KW"/>
</dbReference>
<gene>
    <name evidence="10" type="ORF">AMELA_G00293150</name>
</gene>
<dbReference type="PANTHER" id="PTHR47968:SF75">
    <property type="entry name" value="CENTROMERE-ASSOCIATED PROTEIN E"/>
    <property type="match status" value="1"/>
</dbReference>
<dbReference type="InterPro" id="IPR027640">
    <property type="entry name" value="Kinesin-like_fam"/>
</dbReference>
<keyword evidence="2" id="KW-0547">Nucleotide-binding</keyword>
<evidence type="ECO:0000256" key="2">
    <source>
        <dbReference type="ARBA" id="ARBA00022741"/>
    </source>
</evidence>
<keyword evidence="6" id="KW-0206">Cytoskeleton</keyword>
<comment type="caution">
    <text evidence="10">The sequence shown here is derived from an EMBL/GenBank/DDBJ whole genome shotgun (WGS) entry which is preliminary data.</text>
</comment>
<dbReference type="PANTHER" id="PTHR47968">
    <property type="entry name" value="CENTROMERE PROTEIN E"/>
    <property type="match status" value="1"/>
</dbReference>